<dbReference type="PANTHER" id="PTHR31606:SF1">
    <property type="entry name" value="WW DOMAIN BINDING PROTEIN 2, ISOFORM E"/>
    <property type="match status" value="1"/>
</dbReference>
<dbReference type="GO" id="GO:0031490">
    <property type="term" value="F:chromatin DNA binding"/>
    <property type="evidence" value="ECO:0007669"/>
    <property type="project" value="TreeGrafter"/>
</dbReference>
<dbReference type="PhylomeDB" id="A0A060S425"/>
<accession>A0A060S425</accession>
<name>A0A060S425_PLARE</name>
<protein>
    <recommendedName>
        <fullName evidence="4">Arabinogalactan protein</fullName>
    </recommendedName>
</protein>
<evidence type="ECO:0000256" key="1">
    <source>
        <dbReference type="SAM" id="MobiDB-lite"/>
    </source>
</evidence>
<keyword evidence="3" id="KW-1185">Reference proteome</keyword>
<dbReference type="SUPFAM" id="SSF50729">
    <property type="entry name" value="PH domain-like"/>
    <property type="match status" value="1"/>
</dbReference>
<dbReference type="Proteomes" id="UP000027581">
    <property type="component" value="Unassembled WGS sequence"/>
</dbReference>
<evidence type="ECO:0008006" key="4">
    <source>
        <dbReference type="Google" id="ProtNLM"/>
    </source>
</evidence>
<proteinExistence type="predicted"/>
<feature type="compositionally biased region" description="Low complexity" evidence="1">
    <location>
        <begin position="432"/>
        <end position="457"/>
    </location>
</feature>
<dbReference type="PANTHER" id="PTHR31606">
    <property type="entry name" value="WW DOMAIN BINDING PROTEIN 2, ISOFORM E"/>
    <property type="match status" value="1"/>
</dbReference>
<gene>
    <name evidence="2" type="ORF">PRCDC_1367800</name>
</gene>
<dbReference type="EMBL" id="HG810774">
    <property type="protein sequence ID" value="CDO66468.1"/>
    <property type="molecule type" value="Genomic_DNA"/>
</dbReference>
<dbReference type="AlphaFoldDB" id="A0A060S425"/>
<dbReference type="GO" id="GO:0003713">
    <property type="term" value="F:transcription coactivator activity"/>
    <property type="evidence" value="ECO:0007669"/>
    <property type="project" value="InterPro"/>
</dbReference>
<evidence type="ECO:0000313" key="2">
    <source>
        <dbReference type="EMBL" id="CDO66468.1"/>
    </source>
</evidence>
<evidence type="ECO:0000313" key="3">
    <source>
        <dbReference type="Proteomes" id="UP000027581"/>
    </source>
</evidence>
<reference evidence="2" key="1">
    <citation type="submission" date="2014-01" db="EMBL/GenBank/DDBJ databases">
        <authorList>
            <person name="Aslett M."/>
        </authorList>
    </citation>
    <scope>NUCLEOTIDE SEQUENCE</scope>
    <source>
        <strain evidence="2">CDC</strain>
    </source>
</reference>
<dbReference type="VEuPathDB" id="PlasmoDB:PRG01_1371300"/>
<sequence length="475" mass="54903">MALNPTLIQGNEFLFPANKGSEVTYLRREDVKLKLYLPDRTIKEDGMIFLTSSRLVFVKNEHSKTNPNFAGVEFPLSLIEKPKFEQPVFGLNYLSGIIKPLMDHPNSLKSACKWNLVFLNGQCSSFLNIFFKVFEAAKKNRPLVGLNEFNEQFFSNSNAYVDPNDPTFLYINEPINENIYTPQNLSQNHYIPLGSYTNNNMNPSNNNINTCNKSGNTLRQQENIPIYKRPFVPKNNNPTSMMTYNNSNYVNTCDHINNRAMGNYNQNVFVPNNYNNPNNNTQNYDSINNSLTHYNNSSDGRTLYNNNNTNMGHYNNTNNFRNYDQANNRNVTAQMNYQMYNNMPNNNMPNNNMPNNNMPNNNMPNNNMSNNNMSNNNIPNNNIPNNNIPNNNMPNNNMPNNNMSNNNVSTFHQRMNALHPQPNNHHYNPAYNEHLNNSYNQQNNNNLYNEQNNAEQNSSTTYNHHKNSETYNKNN</sequence>
<dbReference type="CDD" id="cd13214">
    <property type="entry name" value="PH-GRAM_WBP2"/>
    <property type="match status" value="1"/>
</dbReference>
<reference evidence="2" key="2">
    <citation type="submission" date="2014-05" db="EMBL/GenBank/DDBJ databases">
        <title>The genome sequences of chimpanzee malaria parasites reveal the path to human adaptation.</title>
        <authorList>
            <person name="Otto T.D."/>
            <person name="Rayner J.C."/>
            <person name="Boehme U."/>
            <person name="Pain A."/>
            <person name="Spottiswoode N."/>
            <person name="Sanders M."/>
            <person name="Quail M."/>
            <person name="Ollomo B."/>
            <person name="Renaud F."/>
            <person name="Thomas A.W."/>
            <person name="Prugnolle F."/>
            <person name="Conway D.J."/>
            <person name="Newbold C."/>
            <person name="Berriman M."/>
        </authorList>
    </citation>
    <scope>NUCLEOTIDE SEQUENCE [LARGE SCALE GENOMIC DNA]</scope>
    <source>
        <strain evidence="2">CDC</strain>
    </source>
</reference>
<organism evidence="2 3">
    <name type="scientific">Plasmodium reichenowi</name>
    <dbReference type="NCBI Taxonomy" id="5854"/>
    <lineage>
        <taxon>Eukaryota</taxon>
        <taxon>Sar</taxon>
        <taxon>Alveolata</taxon>
        <taxon>Apicomplexa</taxon>
        <taxon>Aconoidasida</taxon>
        <taxon>Haemosporida</taxon>
        <taxon>Plasmodiidae</taxon>
        <taxon>Plasmodium</taxon>
        <taxon>Plasmodium (Laverania)</taxon>
    </lineage>
</organism>
<dbReference type="GO" id="GO:0005634">
    <property type="term" value="C:nucleus"/>
    <property type="evidence" value="ECO:0007669"/>
    <property type="project" value="TreeGrafter"/>
</dbReference>
<dbReference type="VEuPathDB" id="PlasmoDB:PRCDC_1367800"/>
<feature type="region of interest" description="Disordered" evidence="1">
    <location>
        <begin position="417"/>
        <end position="475"/>
    </location>
</feature>
<dbReference type="InterPro" id="IPR044852">
    <property type="entry name" value="WBP2-like"/>
</dbReference>